<dbReference type="STRING" id="59925.EU91_0552"/>
<reference evidence="2" key="1">
    <citation type="journal article" date="2014" name="Sci. Data">
        <title>Genomes of diverse isolates of the marine cyanobacterium Prochlorococcus.</title>
        <authorList>
            <person name="Biller S."/>
            <person name="Berube P."/>
            <person name="Thompson J."/>
            <person name="Kelly L."/>
            <person name="Roggensack S."/>
            <person name="Awad L."/>
            <person name="Roache-Johnson K."/>
            <person name="Ding H."/>
            <person name="Giovannoni S.J."/>
            <person name="Moore L.R."/>
            <person name="Chisholm S.W."/>
        </authorList>
    </citation>
    <scope>NUCLEOTIDE SEQUENCE [LARGE SCALE GENOMIC DNA]</scope>
    <source>
        <strain evidence="2">GP2</strain>
    </source>
</reference>
<name>A0A0A1ZGD1_PROMR</name>
<dbReference type="InterPro" id="IPR010386">
    <property type="entry name" value="tRNA-Hydrxlase_MiaE"/>
</dbReference>
<dbReference type="Proteomes" id="UP000030598">
    <property type="component" value="Unassembled WGS sequence"/>
</dbReference>
<dbReference type="InterPro" id="IPR009078">
    <property type="entry name" value="Ferritin-like_SF"/>
</dbReference>
<dbReference type="PANTHER" id="PTHR42637:SF1">
    <property type="entry name" value="TRNA 2-(METHYLSULFANYL)-N(6)-ISOPENTENYLADENOSINE(37) HYDROXYLASE"/>
    <property type="match status" value="1"/>
</dbReference>
<gene>
    <name evidence="1" type="ORF">EU91_0552</name>
</gene>
<dbReference type="GO" id="GO:0006400">
    <property type="term" value="P:tRNA modification"/>
    <property type="evidence" value="ECO:0007669"/>
    <property type="project" value="InterPro"/>
</dbReference>
<dbReference type="GO" id="GO:0045301">
    <property type="term" value="F:tRNA 2-(methylsulfanyl)-N(6)-isopentenyladenosine(37) hydroxylase activity"/>
    <property type="evidence" value="ECO:0007669"/>
    <property type="project" value="InterPro"/>
</dbReference>
<comment type="caution">
    <text evidence="1">The sequence shown here is derived from an EMBL/GenBank/DDBJ whole genome shotgun (WGS) entry which is preliminary data.</text>
</comment>
<dbReference type="EC" id="1.-.-.-" evidence="1"/>
<dbReference type="Pfam" id="PF06175">
    <property type="entry name" value="MiaE"/>
    <property type="match status" value="1"/>
</dbReference>
<dbReference type="InterPro" id="IPR012347">
    <property type="entry name" value="Ferritin-like"/>
</dbReference>
<keyword evidence="1" id="KW-0560">Oxidoreductase</keyword>
<dbReference type="OrthoDB" id="9802518at2"/>
<sequence length="202" mass="23403">MLVDFKRPSSHIKYLYSLTSDEWIQLALSNPIDILIDHAHCERKAAGVAIQLMFRYPSEPNLAEVLSPIAREELEHFEKILYFLKDLGHSLESLKPPPYGAELSKNIRKEEPDRMLDSFLIAGLIEARSHERLSLLALNSREESFKILYESLLESEARHFGIYWKLAQTKFSKNQTFKRLDELSEIESEILAETCTMPRVHS</sequence>
<organism evidence="1 2">
    <name type="scientific">Prochlorococcus marinus str. GP2</name>
    <dbReference type="NCBI Taxonomy" id="59925"/>
    <lineage>
        <taxon>Bacteria</taxon>
        <taxon>Bacillati</taxon>
        <taxon>Cyanobacteriota</taxon>
        <taxon>Cyanophyceae</taxon>
        <taxon>Synechococcales</taxon>
        <taxon>Prochlorococcaceae</taxon>
        <taxon>Prochlorococcus</taxon>
    </lineage>
</organism>
<evidence type="ECO:0000313" key="2">
    <source>
        <dbReference type="Proteomes" id="UP000030598"/>
    </source>
</evidence>
<dbReference type="SUPFAM" id="SSF47240">
    <property type="entry name" value="Ferritin-like"/>
    <property type="match status" value="1"/>
</dbReference>
<evidence type="ECO:0000313" key="1">
    <source>
        <dbReference type="EMBL" id="KGF88617.1"/>
    </source>
</evidence>
<dbReference type="PANTHER" id="PTHR42637">
    <property type="entry name" value="TRNA-(MS[2]IO[6]A)-HYDROXYLASE"/>
    <property type="match status" value="1"/>
</dbReference>
<protein>
    <submittedName>
        <fullName evidence="1">tRNA-(Ms(2)io(6)A)-hydroxylase</fullName>
        <ecNumber evidence="1">1.-.-.-</ecNumber>
    </submittedName>
</protein>
<dbReference type="Gene3D" id="1.20.1260.10">
    <property type="match status" value="1"/>
</dbReference>
<dbReference type="RefSeq" id="WP_032524105.1">
    <property type="nucleotide sequence ID" value="NZ_CP138934.1"/>
</dbReference>
<proteinExistence type="predicted"/>
<dbReference type="eggNOG" id="COG4445">
    <property type="taxonomic scope" value="Bacteria"/>
</dbReference>
<dbReference type="AlphaFoldDB" id="A0A0A1ZGD1"/>
<dbReference type="PIRSF" id="PIRSF020736">
    <property type="entry name" value="MiaE"/>
    <property type="match status" value="1"/>
</dbReference>
<dbReference type="CDD" id="cd07910">
    <property type="entry name" value="MiaE"/>
    <property type="match status" value="1"/>
</dbReference>
<accession>A0A0A1ZGD1</accession>
<dbReference type="EMBL" id="JNAH01000003">
    <property type="protein sequence ID" value="KGF88617.1"/>
    <property type="molecule type" value="Genomic_DNA"/>
</dbReference>